<sequence>MYRHLVGSLKYLTLTRPAIPYYVSVVSRFMQNPKKSHLEAIQKILRYVKESIDHGILYPSSEVLDVYGYCDADYAGDHDTRRSTTIYVFMLGSRAVFWCSKRQPIVLLASTEVEYRAAAMVAQELKVYYDNMLAMRLAEYPVFHARTKHAELHYHFLREKVLRGEIHLDYVKTDDQITYIFTKGL</sequence>
<dbReference type="CDD" id="cd09272">
    <property type="entry name" value="RNase_HI_RT_Ty1"/>
    <property type="match status" value="1"/>
</dbReference>
<dbReference type="PANTHER" id="PTHR11439:SF475">
    <property type="entry name" value="CYSTEINE-RICH RLK (RECEPTOR-LIKE PROTEIN KINASE) 8"/>
    <property type="match status" value="1"/>
</dbReference>
<keyword evidence="2" id="KW-1185">Reference proteome</keyword>
<dbReference type="SUPFAM" id="SSF56672">
    <property type="entry name" value="DNA/RNA polymerases"/>
    <property type="match status" value="1"/>
</dbReference>
<proteinExistence type="predicted"/>
<comment type="caution">
    <text evidence="1">The sequence shown here is derived from an EMBL/GenBank/DDBJ whole genome shotgun (WGS) entry which is preliminary data.</text>
</comment>
<dbReference type="PANTHER" id="PTHR11439">
    <property type="entry name" value="GAG-POL-RELATED RETROTRANSPOSON"/>
    <property type="match status" value="1"/>
</dbReference>
<evidence type="ECO:0000313" key="1">
    <source>
        <dbReference type="EMBL" id="KAK9724336.1"/>
    </source>
</evidence>
<dbReference type="InterPro" id="IPR043502">
    <property type="entry name" value="DNA/RNA_pol_sf"/>
</dbReference>
<reference evidence="1" key="1">
    <citation type="submission" date="2024-03" db="EMBL/GenBank/DDBJ databases">
        <title>WGS assembly of Saponaria officinalis var. Norfolk2.</title>
        <authorList>
            <person name="Jenkins J."/>
            <person name="Shu S."/>
            <person name="Grimwood J."/>
            <person name="Barry K."/>
            <person name="Goodstein D."/>
            <person name="Schmutz J."/>
            <person name="Leebens-Mack J."/>
            <person name="Osbourn A."/>
        </authorList>
    </citation>
    <scope>NUCLEOTIDE SEQUENCE [LARGE SCALE GENOMIC DNA]</scope>
    <source>
        <strain evidence="1">JIC</strain>
    </source>
</reference>
<dbReference type="Proteomes" id="UP001443914">
    <property type="component" value="Unassembled WGS sequence"/>
</dbReference>
<name>A0AAW1KR10_SAPOF</name>
<protein>
    <submittedName>
        <fullName evidence="1">Uncharacterized protein</fullName>
    </submittedName>
</protein>
<dbReference type="AlphaFoldDB" id="A0AAW1KR10"/>
<gene>
    <name evidence="1" type="ORF">RND81_05G065300</name>
</gene>
<accession>A0AAW1KR10</accession>
<dbReference type="EMBL" id="JBDFQZ010000005">
    <property type="protein sequence ID" value="KAK9724336.1"/>
    <property type="molecule type" value="Genomic_DNA"/>
</dbReference>
<organism evidence="1 2">
    <name type="scientific">Saponaria officinalis</name>
    <name type="common">Common soapwort</name>
    <name type="synonym">Lychnis saponaria</name>
    <dbReference type="NCBI Taxonomy" id="3572"/>
    <lineage>
        <taxon>Eukaryota</taxon>
        <taxon>Viridiplantae</taxon>
        <taxon>Streptophyta</taxon>
        <taxon>Embryophyta</taxon>
        <taxon>Tracheophyta</taxon>
        <taxon>Spermatophyta</taxon>
        <taxon>Magnoliopsida</taxon>
        <taxon>eudicotyledons</taxon>
        <taxon>Gunneridae</taxon>
        <taxon>Pentapetalae</taxon>
        <taxon>Caryophyllales</taxon>
        <taxon>Caryophyllaceae</taxon>
        <taxon>Caryophylleae</taxon>
        <taxon>Saponaria</taxon>
    </lineage>
</organism>
<evidence type="ECO:0000313" key="2">
    <source>
        <dbReference type="Proteomes" id="UP001443914"/>
    </source>
</evidence>